<sequence length="121" mass="13852">MIRLRHSSSSDRTTSAAPQGWEEETRAEEAKSQRRSADLIRQEEVDQEEEGETSAFLLPSAESVQLLKSPIPTNRPVKWKFGCSRFQLLEFWSDLLFLFLTYHSVSGVSSDEPFATLMRVE</sequence>
<protein>
    <submittedName>
        <fullName evidence="2">Uncharacterized protein</fullName>
    </submittedName>
</protein>
<evidence type="ECO:0000256" key="1">
    <source>
        <dbReference type="SAM" id="MobiDB-lite"/>
    </source>
</evidence>
<gene>
    <name evidence="2" type="ORF">LTRI10_LOCUS25750</name>
</gene>
<feature type="compositionally biased region" description="Basic and acidic residues" evidence="1">
    <location>
        <begin position="23"/>
        <end position="44"/>
    </location>
</feature>
<feature type="region of interest" description="Disordered" evidence="1">
    <location>
        <begin position="1"/>
        <end position="54"/>
    </location>
</feature>
<evidence type="ECO:0000313" key="3">
    <source>
        <dbReference type="Proteomes" id="UP001497516"/>
    </source>
</evidence>
<dbReference type="EMBL" id="OZ034817">
    <property type="protein sequence ID" value="CAL1384554.1"/>
    <property type="molecule type" value="Genomic_DNA"/>
</dbReference>
<dbReference type="Proteomes" id="UP001497516">
    <property type="component" value="Chromosome 4"/>
</dbReference>
<name>A0AAV2EFP1_9ROSI</name>
<organism evidence="2 3">
    <name type="scientific">Linum trigynum</name>
    <dbReference type="NCBI Taxonomy" id="586398"/>
    <lineage>
        <taxon>Eukaryota</taxon>
        <taxon>Viridiplantae</taxon>
        <taxon>Streptophyta</taxon>
        <taxon>Embryophyta</taxon>
        <taxon>Tracheophyta</taxon>
        <taxon>Spermatophyta</taxon>
        <taxon>Magnoliopsida</taxon>
        <taxon>eudicotyledons</taxon>
        <taxon>Gunneridae</taxon>
        <taxon>Pentapetalae</taxon>
        <taxon>rosids</taxon>
        <taxon>fabids</taxon>
        <taxon>Malpighiales</taxon>
        <taxon>Linaceae</taxon>
        <taxon>Linum</taxon>
    </lineage>
</organism>
<dbReference type="AlphaFoldDB" id="A0AAV2EFP1"/>
<proteinExistence type="predicted"/>
<reference evidence="2 3" key="1">
    <citation type="submission" date="2024-04" db="EMBL/GenBank/DDBJ databases">
        <authorList>
            <person name="Fracassetti M."/>
        </authorList>
    </citation>
    <scope>NUCLEOTIDE SEQUENCE [LARGE SCALE GENOMIC DNA]</scope>
</reference>
<keyword evidence="3" id="KW-1185">Reference proteome</keyword>
<accession>A0AAV2EFP1</accession>
<evidence type="ECO:0000313" key="2">
    <source>
        <dbReference type="EMBL" id="CAL1384554.1"/>
    </source>
</evidence>